<feature type="transmembrane region" description="Helical" evidence="8">
    <location>
        <begin position="264"/>
        <end position="281"/>
    </location>
</feature>
<dbReference type="PANTHER" id="PTHR33908">
    <property type="entry name" value="MANNOSYLTRANSFERASE YKCB-RELATED"/>
    <property type="match status" value="1"/>
</dbReference>
<evidence type="ECO:0000256" key="5">
    <source>
        <dbReference type="ARBA" id="ARBA00022692"/>
    </source>
</evidence>
<feature type="transmembrane region" description="Helical" evidence="8">
    <location>
        <begin position="287"/>
        <end position="306"/>
    </location>
</feature>
<dbReference type="InterPro" id="IPR038731">
    <property type="entry name" value="RgtA/B/C-like"/>
</dbReference>
<dbReference type="RefSeq" id="WP_264280754.1">
    <property type="nucleotide sequence ID" value="NZ_CP107006.1"/>
</dbReference>
<evidence type="ECO:0000256" key="2">
    <source>
        <dbReference type="ARBA" id="ARBA00022475"/>
    </source>
</evidence>
<comment type="subcellular location">
    <subcellularLocation>
        <location evidence="1">Cell membrane</location>
        <topology evidence="1">Multi-pass membrane protein</topology>
    </subcellularLocation>
</comment>
<evidence type="ECO:0000256" key="4">
    <source>
        <dbReference type="ARBA" id="ARBA00022679"/>
    </source>
</evidence>
<dbReference type="Proteomes" id="UP001162741">
    <property type="component" value="Chromosome"/>
</dbReference>
<keyword evidence="6 8" id="KW-1133">Transmembrane helix</keyword>
<keyword evidence="2" id="KW-1003">Cell membrane</keyword>
<keyword evidence="4 10" id="KW-0808">Transferase</keyword>
<dbReference type="EMBL" id="CP107006">
    <property type="protein sequence ID" value="UYQ92501.1"/>
    <property type="molecule type" value="Genomic_DNA"/>
</dbReference>
<gene>
    <name evidence="10" type="ORF">MKQ68_20670</name>
</gene>
<dbReference type="PANTHER" id="PTHR33908:SF11">
    <property type="entry name" value="MEMBRANE PROTEIN"/>
    <property type="match status" value="1"/>
</dbReference>
<evidence type="ECO:0000256" key="6">
    <source>
        <dbReference type="ARBA" id="ARBA00022989"/>
    </source>
</evidence>
<keyword evidence="5 8" id="KW-0812">Transmembrane</keyword>
<evidence type="ECO:0000256" key="8">
    <source>
        <dbReference type="SAM" id="Phobius"/>
    </source>
</evidence>
<sequence>MSTFLSYIRRDKYKSIFYFVWFALGVAQALFTGLMDDEAYYWVYSRNLSWGYFDHPPMIALLIKLGYAVFHNELGVRIGMVVLNVLTLMLVDDMLRPKNNRVFYLIMGAMGAMQLGGMLAVPDVPLIFFATLYFRIYKDFLEKQDWQNTILLGLSMALMFYSKYHGVLLVFFTVLSNVSLLKVTRYYIACIITTVLFLPHIYWQYTHHFPSLQYHLVERNADAYQLNYSIEYIIGQLLLFGPLMGWLLLYYAFSSPVQRTFERTLKFCLTGVLVFFLISTFKGRVEANWTVMVFTPLVILAHQSIIRNKRSLKPLIYTLPISLALVLVTRVYMVWDFMPGVHVRPELHHNQEWANAIKAKAGDRPVVFFNSYQAPSKYMFYTGGEAYSFNTVSNRRSQYNYWHMEEPIWNKEVLLVGGYRPFFQQPDSLTDARGKIYLEKYAPYVSYSLLQFTQAESKVTTTPGADLHFRLGKQSDYTVALPFPADRPAVTGYAIMGKDKYFDTVRTTLTLREALTRDSIDVLVKAPQTPGSYRLKYTVFVPGLPPTHNSQTIKLIVE</sequence>
<name>A0ABY6J2B3_9BACT</name>
<dbReference type="EC" id="2.4.-.-" evidence="10"/>
<evidence type="ECO:0000313" key="11">
    <source>
        <dbReference type="Proteomes" id="UP001162741"/>
    </source>
</evidence>
<dbReference type="GO" id="GO:0016757">
    <property type="term" value="F:glycosyltransferase activity"/>
    <property type="evidence" value="ECO:0007669"/>
    <property type="project" value="UniProtKB-KW"/>
</dbReference>
<feature type="transmembrane region" description="Helical" evidence="8">
    <location>
        <begin position="232"/>
        <end position="252"/>
    </location>
</feature>
<feature type="transmembrane region" description="Helical" evidence="8">
    <location>
        <begin position="16"/>
        <end position="35"/>
    </location>
</feature>
<keyword evidence="11" id="KW-1185">Reference proteome</keyword>
<dbReference type="Pfam" id="PF13231">
    <property type="entry name" value="PMT_2"/>
    <property type="match status" value="1"/>
</dbReference>
<dbReference type="InterPro" id="IPR050297">
    <property type="entry name" value="LipidA_mod_glycosyltrf_83"/>
</dbReference>
<evidence type="ECO:0000256" key="7">
    <source>
        <dbReference type="ARBA" id="ARBA00023136"/>
    </source>
</evidence>
<reference evidence="10" key="1">
    <citation type="submission" date="2022-10" db="EMBL/GenBank/DDBJ databases">
        <title>Chitinophaga sp. nov., isolated from soil.</title>
        <authorList>
            <person name="Jeon C.O."/>
        </authorList>
    </citation>
    <scope>NUCLEOTIDE SEQUENCE</scope>
    <source>
        <strain evidence="10">R8</strain>
    </source>
</reference>
<evidence type="ECO:0000256" key="1">
    <source>
        <dbReference type="ARBA" id="ARBA00004651"/>
    </source>
</evidence>
<keyword evidence="3 10" id="KW-0328">Glycosyltransferase</keyword>
<organism evidence="10 11">
    <name type="scientific">Chitinophaga horti</name>
    <dbReference type="NCBI Taxonomy" id="2920382"/>
    <lineage>
        <taxon>Bacteria</taxon>
        <taxon>Pseudomonadati</taxon>
        <taxon>Bacteroidota</taxon>
        <taxon>Chitinophagia</taxon>
        <taxon>Chitinophagales</taxon>
        <taxon>Chitinophagaceae</taxon>
        <taxon>Chitinophaga</taxon>
    </lineage>
</organism>
<accession>A0ABY6J2B3</accession>
<feature type="transmembrane region" description="Helical" evidence="8">
    <location>
        <begin position="150"/>
        <end position="174"/>
    </location>
</feature>
<proteinExistence type="predicted"/>
<feature type="transmembrane region" description="Helical" evidence="8">
    <location>
        <begin position="103"/>
        <end position="130"/>
    </location>
</feature>
<evidence type="ECO:0000259" key="9">
    <source>
        <dbReference type="Pfam" id="PF13231"/>
    </source>
</evidence>
<feature type="transmembrane region" description="Helical" evidence="8">
    <location>
        <begin position="74"/>
        <end position="91"/>
    </location>
</feature>
<keyword evidence="7 8" id="KW-0472">Membrane</keyword>
<evidence type="ECO:0000256" key="3">
    <source>
        <dbReference type="ARBA" id="ARBA00022676"/>
    </source>
</evidence>
<protein>
    <submittedName>
        <fullName evidence="10">Glycosyltransferase family 39 protein</fullName>
        <ecNumber evidence="10">2.4.-.-</ecNumber>
    </submittedName>
</protein>
<evidence type="ECO:0000313" key="10">
    <source>
        <dbReference type="EMBL" id="UYQ92501.1"/>
    </source>
</evidence>
<feature type="domain" description="Glycosyltransferase RgtA/B/C/D-like" evidence="9">
    <location>
        <begin position="54"/>
        <end position="203"/>
    </location>
</feature>
<feature type="transmembrane region" description="Helical" evidence="8">
    <location>
        <begin position="186"/>
        <end position="205"/>
    </location>
</feature>
<feature type="transmembrane region" description="Helical" evidence="8">
    <location>
        <begin position="315"/>
        <end position="335"/>
    </location>
</feature>